<feature type="compositionally biased region" description="Low complexity" evidence="1">
    <location>
        <begin position="147"/>
        <end position="171"/>
    </location>
</feature>
<feature type="compositionally biased region" description="Basic residues" evidence="1">
    <location>
        <begin position="69"/>
        <end position="89"/>
    </location>
</feature>
<proteinExistence type="predicted"/>
<gene>
    <name evidence="3" type="ORF">CYCCA115_LOCUS18745</name>
</gene>
<evidence type="ECO:0000256" key="1">
    <source>
        <dbReference type="SAM" id="MobiDB-lite"/>
    </source>
</evidence>
<reference evidence="3" key="1">
    <citation type="submission" date="2023-08" db="EMBL/GenBank/DDBJ databases">
        <authorList>
            <person name="Audoor S."/>
            <person name="Bilcke G."/>
        </authorList>
    </citation>
    <scope>NUCLEOTIDE SEQUENCE</scope>
</reference>
<feature type="compositionally biased region" description="Basic residues" evidence="1">
    <location>
        <begin position="97"/>
        <end position="106"/>
    </location>
</feature>
<dbReference type="AlphaFoldDB" id="A0AAD2G2L1"/>
<sequence>MKTVFVPSARTRPMKTIVLALSMMQMLASTVQGESLGLVEQPFGHPYIHQHGHHTENHPAQPDGNQHDHGHHHRHSKKRGSKKSGKRYHPWNGNHLHSIHGKHGKRQGPDKNHHYEHSDLQKNDNNHDSDSHTILSAESFDTNPLHSPMSESSVSSTNSSSLSSSSSSSSSNAKNEQAYDKGADTTLSTTSKNTDKALSMSDMKVETLKISQAKTLLQTRIETETSKYHPDSIEINVISLHDEKHGG</sequence>
<name>A0AAD2G2L1_9STRA</name>
<feature type="signal peptide" evidence="2">
    <location>
        <begin position="1"/>
        <end position="33"/>
    </location>
</feature>
<keyword evidence="2" id="KW-0732">Signal</keyword>
<evidence type="ECO:0000313" key="3">
    <source>
        <dbReference type="EMBL" id="CAJ1960466.1"/>
    </source>
</evidence>
<feature type="compositionally biased region" description="Polar residues" evidence="1">
    <location>
        <begin position="132"/>
        <end position="145"/>
    </location>
</feature>
<keyword evidence="4" id="KW-1185">Reference proteome</keyword>
<feature type="region of interest" description="Disordered" evidence="1">
    <location>
        <begin position="44"/>
        <end position="197"/>
    </location>
</feature>
<evidence type="ECO:0000256" key="2">
    <source>
        <dbReference type="SAM" id="SignalP"/>
    </source>
</evidence>
<organism evidence="3 4">
    <name type="scientific">Cylindrotheca closterium</name>
    <dbReference type="NCBI Taxonomy" id="2856"/>
    <lineage>
        <taxon>Eukaryota</taxon>
        <taxon>Sar</taxon>
        <taxon>Stramenopiles</taxon>
        <taxon>Ochrophyta</taxon>
        <taxon>Bacillariophyta</taxon>
        <taxon>Bacillariophyceae</taxon>
        <taxon>Bacillariophycidae</taxon>
        <taxon>Bacillariales</taxon>
        <taxon>Bacillariaceae</taxon>
        <taxon>Cylindrotheca</taxon>
    </lineage>
</organism>
<evidence type="ECO:0000313" key="4">
    <source>
        <dbReference type="Proteomes" id="UP001295423"/>
    </source>
</evidence>
<feature type="compositionally biased region" description="Basic and acidic residues" evidence="1">
    <location>
        <begin position="107"/>
        <end position="131"/>
    </location>
</feature>
<dbReference type="Proteomes" id="UP001295423">
    <property type="component" value="Unassembled WGS sequence"/>
</dbReference>
<comment type="caution">
    <text evidence="3">The sequence shown here is derived from an EMBL/GenBank/DDBJ whole genome shotgun (WGS) entry which is preliminary data.</text>
</comment>
<feature type="chain" id="PRO_5041929036" evidence="2">
    <location>
        <begin position="34"/>
        <end position="247"/>
    </location>
</feature>
<dbReference type="EMBL" id="CAKOGP040002058">
    <property type="protein sequence ID" value="CAJ1960466.1"/>
    <property type="molecule type" value="Genomic_DNA"/>
</dbReference>
<accession>A0AAD2G2L1</accession>
<protein>
    <submittedName>
        <fullName evidence="3">Uncharacterized protein</fullName>
    </submittedName>
</protein>